<dbReference type="RefSeq" id="WP_153405847.1">
    <property type="nucleotide sequence ID" value="NZ_WIVT01000089.1"/>
</dbReference>
<evidence type="ECO:0000313" key="5">
    <source>
        <dbReference type="Proteomes" id="UP000443000"/>
    </source>
</evidence>
<accession>A0A6G1WCS4</accession>
<evidence type="ECO:0000313" key="3">
    <source>
        <dbReference type="EMBL" id="MQT28854.1"/>
    </source>
</evidence>
<dbReference type="Pfam" id="PF13340">
    <property type="entry name" value="DUF4096"/>
    <property type="match status" value="1"/>
</dbReference>
<dbReference type="EMBL" id="WIWP01000167">
    <property type="protein sequence ID" value="MQT28854.1"/>
    <property type="molecule type" value="Genomic_DNA"/>
</dbReference>
<dbReference type="GO" id="GO:0006313">
    <property type="term" value="P:DNA transposition"/>
    <property type="evidence" value="ECO:0007669"/>
    <property type="project" value="InterPro"/>
</dbReference>
<organism evidence="4 5">
    <name type="scientific">Pseudomonas helleri</name>
    <dbReference type="NCBI Taxonomy" id="1608996"/>
    <lineage>
        <taxon>Bacteria</taxon>
        <taxon>Pseudomonadati</taxon>
        <taxon>Pseudomonadota</taxon>
        <taxon>Gammaproteobacteria</taxon>
        <taxon>Pseudomonadales</taxon>
        <taxon>Pseudomonadaceae</taxon>
        <taxon>Pseudomonas</taxon>
    </lineage>
</organism>
<keyword evidence="6" id="KW-1185">Reference proteome</keyword>
<dbReference type="InterPro" id="IPR025161">
    <property type="entry name" value="IS402-like_dom"/>
</dbReference>
<dbReference type="GO" id="GO:0004803">
    <property type="term" value="F:transposase activity"/>
    <property type="evidence" value="ECO:0007669"/>
    <property type="project" value="InterPro"/>
</dbReference>
<reference evidence="5 6" key="1">
    <citation type="submission" date="2019-10" db="EMBL/GenBank/DDBJ databases">
        <title>Evaluation of single-gene subtyping targets for Pseudomonas.</title>
        <authorList>
            <person name="Reichler S.J."/>
            <person name="Orsi R.H."/>
            <person name="Wiedmann M."/>
            <person name="Martin N.H."/>
            <person name="Murphy S.I."/>
        </authorList>
    </citation>
    <scope>NUCLEOTIDE SEQUENCE [LARGE SCALE GENOMIC DNA]</scope>
    <source>
        <strain evidence="3 6">FSL R10-0802</strain>
        <strain evidence="4 5">FSL R10-1594</strain>
    </source>
</reference>
<dbReference type="PANTHER" id="PTHR30007">
    <property type="entry name" value="PHP DOMAIN PROTEIN"/>
    <property type="match status" value="1"/>
</dbReference>
<dbReference type="AlphaFoldDB" id="A0A6G1WCS4"/>
<dbReference type="NCBIfam" id="NF033580">
    <property type="entry name" value="transpos_IS5_3"/>
    <property type="match status" value="1"/>
</dbReference>
<dbReference type="OrthoDB" id="1551210at2"/>
<gene>
    <name evidence="4" type="ORF">GHN41_23770</name>
    <name evidence="3" type="ORF">GHN94_23990</name>
</gene>
<dbReference type="PANTHER" id="PTHR30007:SF1">
    <property type="entry name" value="BLR1914 PROTEIN"/>
    <property type="match status" value="1"/>
</dbReference>
<evidence type="ECO:0000259" key="2">
    <source>
        <dbReference type="Pfam" id="PF13340"/>
    </source>
</evidence>
<proteinExistence type="predicted"/>
<dbReference type="InterPro" id="IPR002559">
    <property type="entry name" value="Transposase_11"/>
</dbReference>
<name>A0A6G1WCS4_9PSED</name>
<evidence type="ECO:0000313" key="4">
    <source>
        <dbReference type="EMBL" id="MQU19428.1"/>
    </source>
</evidence>
<dbReference type="EMBL" id="WIVT01000089">
    <property type="protein sequence ID" value="MQU19428.1"/>
    <property type="molecule type" value="Genomic_DNA"/>
</dbReference>
<dbReference type="GO" id="GO:0003677">
    <property type="term" value="F:DNA binding"/>
    <property type="evidence" value="ECO:0007669"/>
    <property type="project" value="InterPro"/>
</dbReference>
<comment type="caution">
    <text evidence="4">The sequence shown here is derived from an EMBL/GenBank/DDBJ whole genome shotgun (WGS) entry which is preliminary data.</text>
</comment>
<evidence type="ECO:0000259" key="1">
    <source>
        <dbReference type="Pfam" id="PF01609"/>
    </source>
</evidence>
<feature type="domain" description="Transposase IS4-like" evidence="1">
    <location>
        <begin position="99"/>
        <end position="272"/>
    </location>
</feature>
<dbReference type="Pfam" id="PF01609">
    <property type="entry name" value="DDE_Tnp_1"/>
    <property type="match status" value="1"/>
</dbReference>
<dbReference type="Proteomes" id="UP000713985">
    <property type="component" value="Unassembled WGS sequence"/>
</dbReference>
<sequence length="283" mass="32913">MARRYELSDASWELIKDLVSPEQKMGRPRNDDRQVLHGILWILCSGAPWRDLPERFGPWSTVYQRFRDWRDDGTFERVLERLHIRLNREGLIELDTWMIDSTAVRATRASSGAGKKGGEEPLDHALGRSRGGLTTKIHMVCDANGVPLHFRLSPGQASDVSHAQPLLDAVRIAGKPGRPRKRSRWLLADKGYDAEHLRQYCDRYRMQPVIPLRAMPRKPRPGLPRLFDRPKYRQRNIIERMFGWLKENRRIGTRYDKLAKSFAAMVTLACSLRCMRQYFSYKA</sequence>
<protein>
    <submittedName>
        <fullName evidence="4">IS5 family transposase</fullName>
    </submittedName>
</protein>
<feature type="domain" description="Insertion element IS402-like" evidence="2">
    <location>
        <begin position="7"/>
        <end position="78"/>
    </location>
</feature>
<evidence type="ECO:0000313" key="6">
    <source>
        <dbReference type="Proteomes" id="UP000713985"/>
    </source>
</evidence>
<dbReference type="Proteomes" id="UP000443000">
    <property type="component" value="Unassembled WGS sequence"/>
</dbReference>